<dbReference type="Proteomes" id="UP000621670">
    <property type="component" value="Unassembled WGS sequence"/>
</dbReference>
<name>A0ABR7JGX9_9FLAO</name>
<gene>
    <name evidence="1" type="ORF">H8R26_08240</name>
</gene>
<sequence length="293" mass="33725">MKILKITIVGLLITLCSCSKMDTNSGSGKVKIFKEINNWIVDKTTSEPTLDEKIELQLDSITSQVKTQSLYPDELEMEIITTTNIDLNKIVDKYVTGTETVKSKNSISGLAIEFTHLNEETKAKLLTKFKTDNISFRVLALRFKNRITDNQIQFEYLNVLFDQNGDYKLLADRTDLSDISSKAEPIAAFYIDEFIKTILVEMNSETVVDEPKKDNNITYLTNEEFANIMPSGRKDFMEHNLEWIEKTHKEDTEKIKKDVDLSASDKVEYLKEIEDDYAKRIEGVKRDGECRFK</sequence>
<evidence type="ECO:0008006" key="3">
    <source>
        <dbReference type="Google" id="ProtNLM"/>
    </source>
</evidence>
<reference evidence="1 2" key="1">
    <citation type="submission" date="2020-08" db="EMBL/GenBank/DDBJ databases">
        <title>Description of novel Flavobacterium F-400 isolate.</title>
        <authorList>
            <person name="Saticioglu I."/>
            <person name="Duman M."/>
            <person name="Altun S."/>
        </authorList>
    </citation>
    <scope>NUCLEOTIDE SEQUENCE [LARGE SCALE GENOMIC DNA]</scope>
    <source>
        <strain evidence="1 2">F-400</strain>
    </source>
</reference>
<evidence type="ECO:0000313" key="2">
    <source>
        <dbReference type="Proteomes" id="UP000621670"/>
    </source>
</evidence>
<proteinExistence type="predicted"/>
<keyword evidence="2" id="KW-1185">Reference proteome</keyword>
<dbReference type="EMBL" id="JACRUM010000003">
    <property type="protein sequence ID" value="MBC5863409.1"/>
    <property type="molecule type" value="Genomic_DNA"/>
</dbReference>
<protein>
    <recommendedName>
        <fullName evidence="3">Lipoprotein</fullName>
    </recommendedName>
</protein>
<evidence type="ECO:0000313" key="1">
    <source>
        <dbReference type="EMBL" id="MBC5863409.1"/>
    </source>
</evidence>
<accession>A0ABR7JGX9</accession>
<dbReference type="PROSITE" id="PS51257">
    <property type="entry name" value="PROKAR_LIPOPROTEIN"/>
    <property type="match status" value="1"/>
</dbReference>
<comment type="caution">
    <text evidence="1">The sequence shown here is derived from an EMBL/GenBank/DDBJ whole genome shotgun (WGS) entry which is preliminary data.</text>
</comment>
<organism evidence="1 2">
    <name type="scientific">Flavobacterium turcicum</name>
    <dbReference type="NCBI Taxonomy" id="2764718"/>
    <lineage>
        <taxon>Bacteria</taxon>
        <taxon>Pseudomonadati</taxon>
        <taxon>Bacteroidota</taxon>
        <taxon>Flavobacteriia</taxon>
        <taxon>Flavobacteriales</taxon>
        <taxon>Flavobacteriaceae</taxon>
        <taxon>Flavobacterium</taxon>
    </lineage>
</organism>
<dbReference type="RefSeq" id="WP_166135515.1">
    <property type="nucleotide sequence ID" value="NZ_JAAOBY010000003.1"/>
</dbReference>